<accession>A0A7H0HGM9</accession>
<proteinExistence type="predicted"/>
<dbReference type="AlphaFoldDB" id="A0A7H0HGM9"/>
<organism evidence="1 2">
    <name type="scientific">Paenacidovorax monticola</name>
    <dbReference type="NCBI Taxonomy" id="1926868"/>
    <lineage>
        <taxon>Bacteria</taxon>
        <taxon>Pseudomonadati</taxon>
        <taxon>Pseudomonadota</taxon>
        <taxon>Betaproteobacteria</taxon>
        <taxon>Burkholderiales</taxon>
        <taxon>Comamonadaceae</taxon>
        <taxon>Paenacidovorax</taxon>
    </lineage>
</organism>
<protein>
    <recommendedName>
        <fullName evidence="3">Roadblock/LC7 domain-containing protein</fullName>
    </recommendedName>
</protein>
<evidence type="ECO:0008006" key="3">
    <source>
        <dbReference type="Google" id="ProtNLM"/>
    </source>
</evidence>
<evidence type="ECO:0000313" key="1">
    <source>
        <dbReference type="EMBL" id="QNP59695.1"/>
    </source>
</evidence>
<gene>
    <name evidence="1" type="ORF">H9L24_01410</name>
</gene>
<dbReference type="EMBL" id="CP060790">
    <property type="protein sequence ID" value="QNP59695.1"/>
    <property type="molecule type" value="Genomic_DNA"/>
</dbReference>
<name>A0A7H0HGM9_9BURK</name>
<dbReference type="RefSeq" id="WP_187736677.1">
    <property type="nucleotide sequence ID" value="NZ_CP060790.1"/>
</dbReference>
<evidence type="ECO:0000313" key="2">
    <source>
        <dbReference type="Proteomes" id="UP000516057"/>
    </source>
</evidence>
<dbReference type="KEGG" id="amon:H9L24_01410"/>
<keyword evidence="2" id="KW-1185">Reference proteome</keyword>
<reference evidence="1 2" key="1">
    <citation type="submission" date="2020-08" db="EMBL/GenBank/DDBJ databases">
        <title>Genome sequence of Acidovorax monticola KACC 19171T.</title>
        <authorList>
            <person name="Hyun D.-W."/>
            <person name="Bae J.-W."/>
        </authorList>
    </citation>
    <scope>NUCLEOTIDE SEQUENCE [LARGE SCALE GENOMIC DNA]</scope>
    <source>
        <strain evidence="1 2">KACC 19171</strain>
    </source>
</reference>
<dbReference type="Proteomes" id="UP000516057">
    <property type="component" value="Chromosome"/>
</dbReference>
<sequence>MSLDAKLASLSATVPECVAAGYVDIGSGMLLGVKTVDSHPQEVISLVAAATADMFAGPNITTIERLFKKSRGITDDGHHYFQEMVVNSDNLIHVFLRGKKYPDYVAVFVCRKTANLGMALTKARMALPEIESAV</sequence>